<dbReference type="InterPro" id="IPR036282">
    <property type="entry name" value="Glutathione-S-Trfase_C_sf"/>
</dbReference>
<name>A0A5C3L7B8_COPMA</name>
<proteinExistence type="predicted"/>
<organism evidence="2 3">
    <name type="scientific">Coprinopsis marcescibilis</name>
    <name type="common">Agaric fungus</name>
    <name type="synonym">Psathyrella marcescibilis</name>
    <dbReference type="NCBI Taxonomy" id="230819"/>
    <lineage>
        <taxon>Eukaryota</taxon>
        <taxon>Fungi</taxon>
        <taxon>Dikarya</taxon>
        <taxon>Basidiomycota</taxon>
        <taxon>Agaricomycotina</taxon>
        <taxon>Agaricomycetes</taxon>
        <taxon>Agaricomycetidae</taxon>
        <taxon>Agaricales</taxon>
        <taxon>Agaricineae</taxon>
        <taxon>Psathyrellaceae</taxon>
        <taxon>Coprinopsis</taxon>
    </lineage>
</organism>
<dbReference type="Gene3D" id="3.40.30.10">
    <property type="entry name" value="Glutaredoxin"/>
    <property type="match status" value="1"/>
</dbReference>
<evidence type="ECO:0000313" key="3">
    <source>
        <dbReference type="Proteomes" id="UP000307440"/>
    </source>
</evidence>
<evidence type="ECO:0000259" key="1">
    <source>
        <dbReference type="PROSITE" id="PS50404"/>
    </source>
</evidence>
<evidence type="ECO:0000313" key="2">
    <source>
        <dbReference type="EMBL" id="TFK28909.1"/>
    </source>
</evidence>
<feature type="domain" description="GST N-terminal" evidence="1">
    <location>
        <begin position="17"/>
        <end position="100"/>
    </location>
</feature>
<dbReference type="STRING" id="230819.A0A5C3L7B8"/>
<dbReference type="InterPro" id="IPR054416">
    <property type="entry name" value="GST_UstS-like_C"/>
</dbReference>
<dbReference type="Pfam" id="PF13417">
    <property type="entry name" value="GST_N_3"/>
    <property type="match status" value="1"/>
</dbReference>
<dbReference type="SUPFAM" id="SSF52833">
    <property type="entry name" value="Thioredoxin-like"/>
    <property type="match status" value="1"/>
</dbReference>
<protein>
    <recommendedName>
        <fullName evidence="1">GST N-terminal domain-containing protein</fullName>
    </recommendedName>
</protein>
<dbReference type="InterPro" id="IPR036249">
    <property type="entry name" value="Thioredoxin-like_sf"/>
</dbReference>
<dbReference type="OrthoDB" id="4951845at2759"/>
<dbReference type="Gene3D" id="1.20.1050.10">
    <property type="match status" value="1"/>
</dbReference>
<keyword evidence="3" id="KW-1185">Reference proteome</keyword>
<dbReference type="CDD" id="cd00299">
    <property type="entry name" value="GST_C_family"/>
    <property type="match status" value="1"/>
</dbReference>
<dbReference type="Pfam" id="PF22041">
    <property type="entry name" value="GST_C_7"/>
    <property type="match status" value="1"/>
</dbReference>
<dbReference type="SUPFAM" id="SSF47616">
    <property type="entry name" value="GST C-terminal domain-like"/>
    <property type="match status" value="1"/>
</dbReference>
<dbReference type="EMBL" id="ML210152">
    <property type="protein sequence ID" value="TFK28909.1"/>
    <property type="molecule type" value="Genomic_DNA"/>
</dbReference>
<dbReference type="PROSITE" id="PS50404">
    <property type="entry name" value="GST_NTER"/>
    <property type="match status" value="1"/>
</dbReference>
<dbReference type="InterPro" id="IPR004045">
    <property type="entry name" value="Glutathione_S-Trfase_N"/>
</dbReference>
<gene>
    <name evidence="2" type="ORF">FA15DRAFT_664542</name>
</gene>
<sequence>MITFYDFICPPPQATKSGNTWKTRLSLNYKGLPYKTEIIEYAEIAQLYKKNGIPPAIVFPNGYAHHTLPVIKDDITGHDVFVVDSLEIAKYLDKTYPDSPRLIPDVEDVDAQIQEFQNQLNGAVIAALPVMFKASVPHISENSQAFYKAARVRDLNFIFPDKPISSLDDLQFTPEEIHATWASLEQGFDGLSERFGGKNTFRWALGDHITYADLILAGLLLCVKAVHGEDSPQWQGFMTWSDGKWKTFLDNLGPYLSEDN</sequence>
<accession>A0A5C3L7B8</accession>
<dbReference type="Proteomes" id="UP000307440">
    <property type="component" value="Unassembled WGS sequence"/>
</dbReference>
<reference evidence="2 3" key="1">
    <citation type="journal article" date="2019" name="Nat. Ecol. Evol.">
        <title>Megaphylogeny resolves global patterns of mushroom evolution.</title>
        <authorList>
            <person name="Varga T."/>
            <person name="Krizsan K."/>
            <person name="Foldi C."/>
            <person name="Dima B."/>
            <person name="Sanchez-Garcia M."/>
            <person name="Sanchez-Ramirez S."/>
            <person name="Szollosi G.J."/>
            <person name="Szarkandi J.G."/>
            <person name="Papp V."/>
            <person name="Albert L."/>
            <person name="Andreopoulos W."/>
            <person name="Angelini C."/>
            <person name="Antonin V."/>
            <person name="Barry K.W."/>
            <person name="Bougher N.L."/>
            <person name="Buchanan P."/>
            <person name="Buyck B."/>
            <person name="Bense V."/>
            <person name="Catcheside P."/>
            <person name="Chovatia M."/>
            <person name="Cooper J."/>
            <person name="Damon W."/>
            <person name="Desjardin D."/>
            <person name="Finy P."/>
            <person name="Geml J."/>
            <person name="Haridas S."/>
            <person name="Hughes K."/>
            <person name="Justo A."/>
            <person name="Karasinski D."/>
            <person name="Kautmanova I."/>
            <person name="Kiss B."/>
            <person name="Kocsube S."/>
            <person name="Kotiranta H."/>
            <person name="LaButti K.M."/>
            <person name="Lechner B.E."/>
            <person name="Liimatainen K."/>
            <person name="Lipzen A."/>
            <person name="Lukacs Z."/>
            <person name="Mihaltcheva S."/>
            <person name="Morgado L.N."/>
            <person name="Niskanen T."/>
            <person name="Noordeloos M.E."/>
            <person name="Ohm R.A."/>
            <person name="Ortiz-Santana B."/>
            <person name="Ovrebo C."/>
            <person name="Racz N."/>
            <person name="Riley R."/>
            <person name="Savchenko A."/>
            <person name="Shiryaev A."/>
            <person name="Soop K."/>
            <person name="Spirin V."/>
            <person name="Szebenyi C."/>
            <person name="Tomsovsky M."/>
            <person name="Tulloss R.E."/>
            <person name="Uehling J."/>
            <person name="Grigoriev I.V."/>
            <person name="Vagvolgyi C."/>
            <person name="Papp T."/>
            <person name="Martin F.M."/>
            <person name="Miettinen O."/>
            <person name="Hibbett D.S."/>
            <person name="Nagy L.G."/>
        </authorList>
    </citation>
    <scope>NUCLEOTIDE SEQUENCE [LARGE SCALE GENOMIC DNA]</scope>
    <source>
        <strain evidence="2 3">CBS 121175</strain>
    </source>
</reference>
<dbReference type="AlphaFoldDB" id="A0A5C3L7B8"/>